<keyword evidence="3" id="KW-1185">Reference proteome</keyword>
<dbReference type="Proteomes" id="UP000094412">
    <property type="component" value="Unassembled WGS sequence"/>
</dbReference>
<accession>A0A1C2ECZ3</accession>
<feature type="compositionally biased region" description="Basic and acidic residues" evidence="1">
    <location>
        <begin position="261"/>
        <end position="273"/>
    </location>
</feature>
<dbReference type="PANTHER" id="PTHR33973:SF4">
    <property type="entry name" value="OS07G0153300 PROTEIN"/>
    <property type="match status" value="1"/>
</dbReference>
<name>A0A1C2ECZ3_9HYPH</name>
<dbReference type="PANTHER" id="PTHR33973">
    <property type="entry name" value="OS07G0153300 PROTEIN"/>
    <property type="match status" value="1"/>
</dbReference>
<dbReference type="STRING" id="1566387.QV13_01110"/>
<evidence type="ECO:0000313" key="3">
    <source>
        <dbReference type="Proteomes" id="UP000094412"/>
    </source>
</evidence>
<dbReference type="OrthoDB" id="9778801at2"/>
<evidence type="ECO:0008006" key="4">
    <source>
        <dbReference type="Google" id="ProtNLM"/>
    </source>
</evidence>
<evidence type="ECO:0000313" key="2">
    <source>
        <dbReference type="EMBL" id="OCX24944.1"/>
    </source>
</evidence>
<dbReference type="Pfam" id="PF07103">
    <property type="entry name" value="DUF1365"/>
    <property type="match status" value="1"/>
</dbReference>
<organism evidence="2 3">
    <name type="scientific">Mesorhizobium hungaricum</name>
    <dbReference type="NCBI Taxonomy" id="1566387"/>
    <lineage>
        <taxon>Bacteria</taxon>
        <taxon>Pseudomonadati</taxon>
        <taxon>Pseudomonadota</taxon>
        <taxon>Alphaproteobacteria</taxon>
        <taxon>Hyphomicrobiales</taxon>
        <taxon>Phyllobacteriaceae</taxon>
        <taxon>Mesorhizobium</taxon>
    </lineage>
</organism>
<comment type="caution">
    <text evidence="2">The sequence shown here is derived from an EMBL/GenBank/DDBJ whole genome shotgun (WGS) entry which is preliminary data.</text>
</comment>
<dbReference type="InterPro" id="IPR010775">
    <property type="entry name" value="DUF1365"/>
</dbReference>
<evidence type="ECO:0000256" key="1">
    <source>
        <dbReference type="SAM" id="MobiDB-lite"/>
    </source>
</evidence>
<dbReference type="RefSeq" id="WP_065996659.1">
    <property type="nucleotide sequence ID" value="NZ_MDEO01000019.1"/>
</dbReference>
<gene>
    <name evidence="2" type="ORF">QV13_01110</name>
</gene>
<protein>
    <recommendedName>
        <fullName evidence="4">DUF1365 domain-containing protein</fullName>
    </recommendedName>
</protein>
<proteinExistence type="predicted"/>
<dbReference type="AlphaFoldDB" id="A0A1C2ECZ3"/>
<feature type="region of interest" description="Disordered" evidence="1">
    <location>
        <begin position="250"/>
        <end position="273"/>
    </location>
</feature>
<reference evidence="2 3" key="1">
    <citation type="submission" date="2016-08" db="EMBL/GenBank/DDBJ databases">
        <title>Whole genome sequence of Mesorhizobium sp. strain UASWS1009 isolated from industrial sewage.</title>
        <authorList>
            <person name="Crovadore J."/>
            <person name="Calmin G."/>
            <person name="Chablais R."/>
            <person name="Cochard B."/>
            <person name="Lefort F."/>
        </authorList>
    </citation>
    <scope>NUCLEOTIDE SEQUENCE [LARGE SCALE GENOMIC DNA]</scope>
    <source>
        <strain evidence="2 3">UASWS1009</strain>
    </source>
</reference>
<dbReference type="EMBL" id="MDEO01000019">
    <property type="protein sequence ID" value="OCX24944.1"/>
    <property type="molecule type" value="Genomic_DNA"/>
</dbReference>
<sequence length="273" mass="31042">MPGFRSALHAGSVMHHRLRPREHRLRYSVFYLLLDLDEIDTLASKLRLFSHNRFNLFSFHDRDHDAEAKTSLREKIERHLREAGIDFGGSIQILTMPRILGYAFNPLSVYFCHRHDGSLSAIFYEVNNTFGQRHNYLVPVLPGINGPIRQESQKSFYVSPFMTTDMVYSFSINPPGKDLAVSITGRDDAGPLIVAKLSTTRQDLTDAALGRAFCLYPLMTFKVIAGIYWEALLIWLKGIRLHHRPSPPDQAVTIGHSAMPEIDHREKNTANGL</sequence>